<proteinExistence type="predicted"/>
<feature type="transmembrane region" description="Helical" evidence="2">
    <location>
        <begin position="276"/>
        <end position="307"/>
    </location>
</feature>
<keyword evidence="2" id="KW-0812">Transmembrane</keyword>
<keyword evidence="4" id="KW-1185">Reference proteome</keyword>
<dbReference type="OrthoDB" id="5420214at2759"/>
<feature type="transmembrane region" description="Helical" evidence="2">
    <location>
        <begin position="188"/>
        <end position="208"/>
    </location>
</feature>
<feature type="compositionally biased region" description="Basic and acidic residues" evidence="1">
    <location>
        <begin position="130"/>
        <end position="141"/>
    </location>
</feature>
<sequence length="342" mass="37946">MRQPDMSHSSAYYHDQPQIVTAYLSDSENHPAAPPTAYIPAEAQLASPRHSTAIQDGAVDISSSERASVHTSTSRQYPSDSWDTSYPQSSRHSRQLSLKPLSPTAAPTTLVSSPYLEDNHILSPPNNGAARKEDHTRRSWTDHSSYMSGENRNPGAARVQKRAIQDGEFVSNDGQDAVLMLFRMSLPIPIFSLIASIYTIFGLLLTLFTSPLRICSCIPYLKKTSFRTQLCDLLVPQLHIHERLIGLRPSPSQSAYNDSDESSITDYGEGYSVGGLIMVLLLSSLMSFGLLILAWTAAFFWVFAMMLGNPDGTERKDDGRAAVLGVTRWWQIWLGKARSPRR</sequence>
<evidence type="ECO:0000313" key="4">
    <source>
        <dbReference type="Proteomes" id="UP000654913"/>
    </source>
</evidence>
<dbReference type="RefSeq" id="XP_041558618.1">
    <property type="nucleotide sequence ID" value="XM_041706210.1"/>
</dbReference>
<keyword evidence="2" id="KW-0472">Membrane</keyword>
<protein>
    <submittedName>
        <fullName evidence="3">Uncharacterized protein</fullName>
    </submittedName>
</protein>
<evidence type="ECO:0000256" key="1">
    <source>
        <dbReference type="SAM" id="MobiDB-lite"/>
    </source>
</evidence>
<evidence type="ECO:0000256" key="2">
    <source>
        <dbReference type="SAM" id="Phobius"/>
    </source>
</evidence>
<gene>
    <name evidence="3" type="ORF">APUU_51135A</name>
</gene>
<keyword evidence="2" id="KW-1133">Transmembrane helix</keyword>
<feature type="compositionally biased region" description="Polar residues" evidence="1">
    <location>
        <begin position="61"/>
        <end position="90"/>
    </location>
</feature>
<feature type="region of interest" description="Disordered" evidence="1">
    <location>
        <begin position="116"/>
        <end position="154"/>
    </location>
</feature>
<accession>A0A7R8ANW0</accession>
<dbReference type="EMBL" id="AP024447">
    <property type="protein sequence ID" value="BCS26424.1"/>
    <property type="molecule type" value="Genomic_DNA"/>
</dbReference>
<name>A0A7R8ANW0_9EURO</name>
<dbReference type="AlphaFoldDB" id="A0A7R8ANW0"/>
<dbReference type="KEGG" id="apuu:APUU_51135A"/>
<feature type="region of interest" description="Disordered" evidence="1">
    <location>
        <begin position="60"/>
        <end position="104"/>
    </location>
</feature>
<dbReference type="GeneID" id="64976429"/>
<dbReference type="Proteomes" id="UP000654913">
    <property type="component" value="Chromosome 5"/>
</dbReference>
<evidence type="ECO:0000313" key="3">
    <source>
        <dbReference type="EMBL" id="BCS26424.1"/>
    </source>
</evidence>
<feature type="compositionally biased region" description="Polar residues" evidence="1">
    <location>
        <begin position="142"/>
        <end position="151"/>
    </location>
</feature>
<reference evidence="3" key="2">
    <citation type="submission" date="2021-02" db="EMBL/GenBank/DDBJ databases">
        <title>Aspergillus puulaauensis MK2 genome sequence.</title>
        <authorList>
            <person name="Futagami T."/>
            <person name="Mori K."/>
            <person name="Kadooka C."/>
            <person name="Tanaka T."/>
        </authorList>
    </citation>
    <scope>NUCLEOTIDE SEQUENCE</scope>
    <source>
        <strain evidence="3">MK2</strain>
    </source>
</reference>
<organism evidence="3 4">
    <name type="scientific">Aspergillus puulaauensis</name>
    <dbReference type="NCBI Taxonomy" id="1220207"/>
    <lineage>
        <taxon>Eukaryota</taxon>
        <taxon>Fungi</taxon>
        <taxon>Dikarya</taxon>
        <taxon>Ascomycota</taxon>
        <taxon>Pezizomycotina</taxon>
        <taxon>Eurotiomycetes</taxon>
        <taxon>Eurotiomycetidae</taxon>
        <taxon>Eurotiales</taxon>
        <taxon>Aspergillaceae</taxon>
        <taxon>Aspergillus</taxon>
    </lineage>
</organism>
<reference evidence="3" key="1">
    <citation type="submission" date="2021-01" db="EMBL/GenBank/DDBJ databases">
        <authorList>
            <consortium name="Aspergillus puulaauensis MK2 genome sequencing consortium"/>
            <person name="Kazuki M."/>
            <person name="Futagami T."/>
        </authorList>
    </citation>
    <scope>NUCLEOTIDE SEQUENCE</scope>
    <source>
        <strain evidence="3">MK2</strain>
    </source>
</reference>